<dbReference type="PANTHER" id="PTHR33677:SF3">
    <property type="entry name" value="COPPER-SENSING TRANSCRIPTIONAL REPRESSOR RICR"/>
    <property type="match status" value="1"/>
</dbReference>
<proteinExistence type="predicted"/>
<evidence type="ECO:0000313" key="2">
    <source>
        <dbReference type="EMBL" id="MDB0580657.1"/>
    </source>
</evidence>
<organism evidence="1 3">
    <name type="scientific">Salinicoccus roseus</name>
    <dbReference type="NCBI Taxonomy" id="45670"/>
    <lineage>
        <taxon>Bacteria</taxon>
        <taxon>Bacillati</taxon>
        <taxon>Bacillota</taxon>
        <taxon>Bacilli</taxon>
        <taxon>Bacillales</taxon>
        <taxon>Staphylococcaceae</taxon>
        <taxon>Salinicoccus</taxon>
    </lineage>
</organism>
<dbReference type="PANTHER" id="PTHR33677">
    <property type="entry name" value="TRANSCRIPTIONAL REPRESSOR FRMR-RELATED"/>
    <property type="match status" value="1"/>
</dbReference>
<dbReference type="GO" id="GO:0046872">
    <property type="term" value="F:metal ion binding"/>
    <property type="evidence" value="ECO:0007669"/>
    <property type="project" value="InterPro"/>
</dbReference>
<dbReference type="OrthoDB" id="9811244at2"/>
<dbReference type="InterPro" id="IPR003735">
    <property type="entry name" value="Metal_Tscrpt_repr"/>
</dbReference>
<protein>
    <submittedName>
        <fullName evidence="2">Metal-sensing transcriptional repressor</fullName>
    </submittedName>
    <submittedName>
        <fullName evidence="1">Transcriptional regulator</fullName>
    </submittedName>
</protein>
<dbReference type="Proteomes" id="UP000527860">
    <property type="component" value="Unassembled WGS sequence"/>
</dbReference>
<dbReference type="EMBL" id="JXII01000006">
    <property type="protein sequence ID" value="KIH70564.1"/>
    <property type="molecule type" value="Genomic_DNA"/>
</dbReference>
<dbReference type="GO" id="GO:0003677">
    <property type="term" value="F:DNA binding"/>
    <property type="evidence" value="ECO:0007669"/>
    <property type="project" value="InterPro"/>
</dbReference>
<evidence type="ECO:0000313" key="1">
    <source>
        <dbReference type="EMBL" id="KIH70564.1"/>
    </source>
</evidence>
<dbReference type="STRING" id="45670.SN16_07580"/>
<sequence>MGEHLHDHAVVPRTHEEKDKVMNRLKRIEGQVRGIQKMVDEDRYCVDILVQISAIQSALKNVGYTVTERHMKHCVTDAINKGEGEDSIEELMAVLKQFSK</sequence>
<evidence type="ECO:0000313" key="3">
    <source>
        <dbReference type="Proteomes" id="UP000031546"/>
    </source>
</evidence>
<reference evidence="1 3" key="1">
    <citation type="submission" date="2015-01" db="EMBL/GenBank/DDBJ databases">
        <title>Genome sequences of high lactate-tolerant strain Salinicoccus roseus W12 with industrial interest.</title>
        <authorList>
            <person name="Wang H."/>
            <person name="Yu B."/>
        </authorList>
    </citation>
    <scope>NUCLEOTIDE SEQUENCE [LARGE SCALE GENOMIC DNA]</scope>
    <source>
        <strain evidence="1 3">W12</strain>
    </source>
</reference>
<keyword evidence="4" id="KW-1185">Reference proteome</keyword>
<dbReference type="GO" id="GO:0045892">
    <property type="term" value="P:negative regulation of DNA-templated transcription"/>
    <property type="evidence" value="ECO:0007669"/>
    <property type="project" value="UniProtKB-ARBA"/>
</dbReference>
<reference evidence="2" key="3">
    <citation type="submission" date="2022-12" db="EMBL/GenBank/DDBJ databases">
        <title>Genome analysis and biological profiling of marine Salinicoccus roseus MOSEL-ME25.</title>
        <authorList>
            <person name="Mirza F.T."/>
            <person name="Xie Y."/>
            <person name="Shinwari Z.K."/>
        </authorList>
    </citation>
    <scope>NUCLEOTIDE SEQUENCE</scope>
    <source>
        <strain evidence="2">MOSEL-ME25</strain>
    </source>
</reference>
<gene>
    <name evidence="2" type="ORF">F7P68_0008950</name>
    <name evidence="1" type="ORF">SN16_07580</name>
</gene>
<dbReference type="RefSeq" id="WP_040106022.1">
    <property type="nucleotide sequence ID" value="NZ_JABEVU030000001.1"/>
</dbReference>
<reference evidence="2" key="2">
    <citation type="submission" date="2020-04" db="EMBL/GenBank/DDBJ databases">
        <authorList>
            <person name="Tanveer F."/>
            <person name="Xie Y."/>
            <person name="Shinwari Z.K."/>
        </authorList>
    </citation>
    <scope>NUCLEOTIDE SEQUENCE</scope>
    <source>
        <strain evidence="2">MOSEL-ME25</strain>
    </source>
</reference>
<name>A0A0C2HFZ6_9STAP</name>
<evidence type="ECO:0000313" key="4">
    <source>
        <dbReference type="Proteomes" id="UP000527860"/>
    </source>
</evidence>
<dbReference type="GeneID" id="77845412"/>
<dbReference type="EMBL" id="JABEVU030000001">
    <property type="protein sequence ID" value="MDB0580657.1"/>
    <property type="molecule type" value="Genomic_DNA"/>
</dbReference>
<dbReference type="Gene3D" id="1.20.58.1000">
    <property type="entry name" value="Metal-sensitive repressor, helix protomer"/>
    <property type="match status" value="1"/>
</dbReference>
<dbReference type="AlphaFoldDB" id="A0A0C2HFZ6"/>
<dbReference type="InterPro" id="IPR038390">
    <property type="entry name" value="Metal_Tscrpt_repr_sf"/>
</dbReference>
<dbReference type="Proteomes" id="UP000031546">
    <property type="component" value="Unassembled WGS sequence"/>
</dbReference>
<dbReference type="Pfam" id="PF02583">
    <property type="entry name" value="Trns_repr_metal"/>
    <property type="match status" value="1"/>
</dbReference>
<accession>A0A0C2HFZ6</accession>
<comment type="caution">
    <text evidence="1">The sequence shown here is derived from an EMBL/GenBank/DDBJ whole genome shotgun (WGS) entry which is preliminary data.</text>
</comment>